<evidence type="ECO:0000256" key="1">
    <source>
        <dbReference type="ARBA" id="ARBA00006129"/>
    </source>
</evidence>
<dbReference type="InterPro" id="IPR043129">
    <property type="entry name" value="ATPase_NBD"/>
</dbReference>
<dbReference type="Gene3D" id="3.30.420.40">
    <property type="match status" value="2"/>
</dbReference>
<dbReference type="Gene3D" id="3.90.870.20">
    <property type="entry name" value="Carbamoyltransferase, C-terminal domain"/>
    <property type="match status" value="1"/>
</dbReference>
<evidence type="ECO:0008006" key="6">
    <source>
        <dbReference type="Google" id="ProtNLM"/>
    </source>
</evidence>
<gene>
    <name evidence="4" type="ORF">SMF913_10227</name>
</gene>
<comment type="similarity">
    <text evidence="1">Belongs to the NodU/CmcH family.</text>
</comment>
<feature type="domain" description="Carbamoyltransferase C-terminal" evidence="3">
    <location>
        <begin position="334"/>
        <end position="483"/>
    </location>
</feature>
<dbReference type="AlphaFoldDB" id="A0A2J7Z1Q0"/>
<dbReference type="PANTHER" id="PTHR34847">
    <property type="entry name" value="NODULATION PROTEIN U"/>
    <property type="match status" value="1"/>
</dbReference>
<dbReference type="InterPro" id="IPR003696">
    <property type="entry name" value="Carbtransf_dom"/>
</dbReference>
<feature type="domain" description="Carbamoyltransferase" evidence="2">
    <location>
        <begin position="97"/>
        <end position="304"/>
    </location>
</feature>
<dbReference type="Proteomes" id="UP000236520">
    <property type="component" value="Unassembled WGS sequence"/>
</dbReference>
<reference evidence="4 5" key="1">
    <citation type="submission" date="2015-09" db="EMBL/GenBank/DDBJ databases">
        <title>Genome sequence, genome mining and natural product profiling of a biocontrol bacterium Streptomyces malaysiensis F913.</title>
        <authorList>
            <person name="Xu Y."/>
            <person name="Wei J."/>
            <person name="Xie J."/>
            <person name="Li T."/>
            <person name="Zhou Z."/>
        </authorList>
    </citation>
    <scope>NUCLEOTIDE SEQUENCE [LARGE SCALE GENOMIC DNA]</scope>
    <source>
        <strain evidence="4 5">F913</strain>
    </source>
</reference>
<dbReference type="GO" id="GO:0003824">
    <property type="term" value="F:catalytic activity"/>
    <property type="evidence" value="ECO:0007669"/>
    <property type="project" value="InterPro"/>
</dbReference>
<dbReference type="PANTHER" id="PTHR34847:SF1">
    <property type="entry name" value="NODULATION PROTEIN U"/>
    <property type="match status" value="1"/>
</dbReference>
<dbReference type="InterPro" id="IPR051338">
    <property type="entry name" value="NodU/CmcH_Carbamoyltrnsfr"/>
</dbReference>
<name>A0A2J7Z1Q0_STRMQ</name>
<dbReference type="CDD" id="cd24098">
    <property type="entry name" value="ASKHA_NBD_TobZ_N"/>
    <property type="match status" value="1"/>
</dbReference>
<keyword evidence="5" id="KW-1185">Reference proteome</keyword>
<comment type="caution">
    <text evidence="4">The sequence shown here is derived from an EMBL/GenBank/DDBJ whole genome shotgun (WGS) entry which is preliminary data.</text>
</comment>
<dbReference type="Pfam" id="PF02543">
    <property type="entry name" value="Carbam_trans_N"/>
    <property type="match status" value="1"/>
</dbReference>
<dbReference type="InterPro" id="IPR038152">
    <property type="entry name" value="Carbam_trans_C_sf"/>
</dbReference>
<evidence type="ECO:0000259" key="3">
    <source>
        <dbReference type="Pfam" id="PF16861"/>
    </source>
</evidence>
<dbReference type="SUPFAM" id="SSF53067">
    <property type="entry name" value="Actin-like ATPase domain"/>
    <property type="match status" value="1"/>
</dbReference>
<evidence type="ECO:0000313" key="5">
    <source>
        <dbReference type="Proteomes" id="UP000236520"/>
    </source>
</evidence>
<evidence type="ECO:0000259" key="2">
    <source>
        <dbReference type="Pfam" id="PF02543"/>
    </source>
</evidence>
<dbReference type="Pfam" id="PF16861">
    <property type="entry name" value="Carbam_trans_C"/>
    <property type="match status" value="1"/>
</dbReference>
<organism evidence="4 5">
    <name type="scientific">Streptomyces malaysiensis</name>
    <dbReference type="NCBI Taxonomy" id="92644"/>
    <lineage>
        <taxon>Bacteria</taxon>
        <taxon>Bacillati</taxon>
        <taxon>Actinomycetota</taxon>
        <taxon>Actinomycetes</taxon>
        <taxon>Kitasatosporales</taxon>
        <taxon>Streptomycetaceae</taxon>
        <taxon>Streptomyces</taxon>
        <taxon>Streptomyces violaceusniger group</taxon>
    </lineage>
</organism>
<protein>
    <recommendedName>
        <fullName evidence="6">Carbamoyltransferase</fullName>
    </recommendedName>
</protein>
<dbReference type="EMBL" id="LJIW01000001">
    <property type="protein sequence ID" value="PNG94202.1"/>
    <property type="molecule type" value="Genomic_DNA"/>
</dbReference>
<proteinExistence type="inferred from homology"/>
<dbReference type="RefSeq" id="WP_100808778.1">
    <property type="nucleotide sequence ID" value="NZ_BAAAHF010000030.1"/>
</dbReference>
<evidence type="ECO:0000313" key="4">
    <source>
        <dbReference type="EMBL" id="PNG94202.1"/>
    </source>
</evidence>
<dbReference type="InterPro" id="IPR031730">
    <property type="entry name" value="Carbam_trans_C"/>
</dbReference>
<sequence length="490" mass="54551">MTHILGLSCRSHDAAVAAIRDDELVFATHCERYSRRKNDAALSPQALSAALTHLDRVDEVVYYERPLLKRTRQLRSGQLGLAADRVGLRAYLRRFPQLRGARVHSVDHHHSHAAGGYYTSGLPEAAVVVVDGIGEWNTISLWRGRGDRLDRVATVNYPHSIGLLYSAFTQRAGFKPNEEEYIMMGLAAYGTPDLAEVIWQDFVRRADWPHFRLSRSVHRGIADWRPELTDPATLAASAQEVTERLLDGLFAWAAKETGSRNLVFSGGVALNCAYNTRLARSGLFDTIWIMPSPGDAGSSVGSALAHLGRHIRWPGPYLGHDIERQPDPEDAFKRLIRGEVLALAHGRAEFGPRALGNRSLLADPRPATAKRRVNEIKRREPFRPFAPIVLEEHAHAYFDLPVPTSPYMQFVGTARDPGAHLAVCHVDGTSRVQTVNRRQNPFLYTLLRRFNEETGCPMLLNTSLNIKGEPLVNTAEDAARFGKLHGIPVL</sequence>
<accession>A0A2J7Z1Q0</accession>